<evidence type="ECO:0000256" key="2">
    <source>
        <dbReference type="SAM" id="Phobius"/>
    </source>
</evidence>
<keyword evidence="2" id="KW-1133">Transmembrane helix</keyword>
<feature type="transmembrane region" description="Helical" evidence="2">
    <location>
        <begin position="65"/>
        <end position="84"/>
    </location>
</feature>
<proteinExistence type="predicted"/>
<accession>A0A0A8XYK9</accession>
<sequence length="88" mass="9961">MHLQSITLSKRRHGNARVDEHGVAGEGRLRQPEQHQPSERSTPASLPCIPEVTIALLQFFFQNTVLLQLGIVVFAYCFLDVYLLQGWS</sequence>
<keyword evidence="2" id="KW-0472">Membrane</keyword>
<reference evidence="3" key="1">
    <citation type="submission" date="2014-09" db="EMBL/GenBank/DDBJ databases">
        <authorList>
            <person name="Magalhaes I.L.F."/>
            <person name="Oliveira U."/>
            <person name="Santos F.R."/>
            <person name="Vidigal T.H.D.A."/>
            <person name="Brescovit A.D."/>
            <person name="Santos A.J."/>
        </authorList>
    </citation>
    <scope>NUCLEOTIDE SEQUENCE</scope>
    <source>
        <tissue evidence="3">Shoot tissue taken approximately 20 cm above the soil surface</tissue>
    </source>
</reference>
<evidence type="ECO:0000313" key="3">
    <source>
        <dbReference type="EMBL" id="JAD17853.1"/>
    </source>
</evidence>
<feature type="region of interest" description="Disordered" evidence="1">
    <location>
        <begin position="1"/>
        <end position="45"/>
    </location>
</feature>
<evidence type="ECO:0000256" key="1">
    <source>
        <dbReference type="SAM" id="MobiDB-lite"/>
    </source>
</evidence>
<feature type="compositionally biased region" description="Basic and acidic residues" evidence="1">
    <location>
        <begin position="16"/>
        <end position="38"/>
    </location>
</feature>
<protein>
    <submittedName>
        <fullName evidence="3">Uncharacterized protein</fullName>
    </submittedName>
</protein>
<organism evidence="3">
    <name type="scientific">Arundo donax</name>
    <name type="common">Giant reed</name>
    <name type="synonym">Donax arundinaceus</name>
    <dbReference type="NCBI Taxonomy" id="35708"/>
    <lineage>
        <taxon>Eukaryota</taxon>
        <taxon>Viridiplantae</taxon>
        <taxon>Streptophyta</taxon>
        <taxon>Embryophyta</taxon>
        <taxon>Tracheophyta</taxon>
        <taxon>Spermatophyta</taxon>
        <taxon>Magnoliopsida</taxon>
        <taxon>Liliopsida</taxon>
        <taxon>Poales</taxon>
        <taxon>Poaceae</taxon>
        <taxon>PACMAD clade</taxon>
        <taxon>Arundinoideae</taxon>
        <taxon>Arundineae</taxon>
        <taxon>Arundo</taxon>
    </lineage>
</organism>
<dbReference type="AlphaFoldDB" id="A0A0A8XYK9"/>
<reference evidence="3" key="2">
    <citation type="journal article" date="2015" name="Data Brief">
        <title>Shoot transcriptome of the giant reed, Arundo donax.</title>
        <authorList>
            <person name="Barrero R.A."/>
            <person name="Guerrero F.D."/>
            <person name="Moolhuijzen P."/>
            <person name="Goolsby J.A."/>
            <person name="Tidwell J."/>
            <person name="Bellgard S.E."/>
            <person name="Bellgard M.I."/>
        </authorList>
    </citation>
    <scope>NUCLEOTIDE SEQUENCE</scope>
    <source>
        <tissue evidence="3">Shoot tissue taken approximately 20 cm above the soil surface</tissue>
    </source>
</reference>
<dbReference type="EMBL" id="GBRH01280042">
    <property type="protein sequence ID" value="JAD17853.1"/>
    <property type="molecule type" value="Transcribed_RNA"/>
</dbReference>
<name>A0A0A8XYK9_ARUDO</name>
<keyword evidence="2" id="KW-0812">Transmembrane</keyword>